<dbReference type="EMBL" id="QRDP01000004">
    <property type="protein sequence ID" value="RED16857.1"/>
    <property type="molecule type" value="Genomic_DNA"/>
</dbReference>
<evidence type="ECO:0008006" key="4">
    <source>
        <dbReference type="Google" id="ProtNLM"/>
    </source>
</evidence>
<feature type="region of interest" description="Disordered" evidence="1">
    <location>
        <begin position="1"/>
        <end position="24"/>
    </location>
</feature>
<accession>A0A3D9FH04</accession>
<organism evidence="2 3">
    <name type="scientific">Parasphingopyxis lamellibrachiae</name>
    <dbReference type="NCBI Taxonomy" id="680125"/>
    <lineage>
        <taxon>Bacteria</taxon>
        <taxon>Pseudomonadati</taxon>
        <taxon>Pseudomonadota</taxon>
        <taxon>Alphaproteobacteria</taxon>
        <taxon>Sphingomonadales</taxon>
        <taxon>Sphingomonadaceae</taxon>
        <taxon>Parasphingopyxis</taxon>
    </lineage>
</organism>
<evidence type="ECO:0000256" key="1">
    <source>
        <dbReference type="SAM" id="MobiDB-lite"/>
    </source>
</evidence>
<reference evidence="2 3" key="1">
    <citation type="submission" date="2018-07" db="EMBL/GenBank/DDBJ databases">
        <title>Genomic Encyclopedia of Type Strains, Phase IV (KMG-IV): sequencing the most valuable type-strain genomes for metagenomic binning, comparative biology and taxonomic classification.</title>
        <authorList>
            <person name="Goeker M."/>
        </authorList>
    </citation>
    <scope>NUCLEOTIDE SEQUENCE [LARGE SCALE GENOMIC DNA]</scope>
    <source>
        <strain evidence="2 3">DSM 26725</strain>
    </source>
</reference>
<sequence>MLAAPVSAPAQQRSEQDMVFENRQQGRVMPLRSIERRVVTQMRGYDYLGNPIYFESSNTYRMTFMRDGQVIRVEVDARSGRIRNRSDR</sequence>
<comment type="caution">
    <text evidence="2">The sequence shown here is derived from an EMBL/GenBank/DDBJ whole genome shotgun (WGS) entry which is preliminary data.</text>
</comment>
<proteinExistence type="predicted"/>
<dbReference type="AlphaFoldDB" id="A0A3D9FH04"/>
<gene>
    <name evidence="2" type="ORF">DFR46_1889</name>
</gene>
<dbReference type="Proteomes" id="UP000256310">
    <property type="component" value="Unassembled WGS sequence"/>
</dbReference>
<keyword evidence="3" id="KW-1185">Reference proteome</keyword>
<name>A0A3D9FH04_9SPHN</name>
<evidence type="ECO:0000313" key="2">
    <source>
        <dbReference type="EMBL" id="RED16857.1"/>
    </source>
</evidence>
<evidence type="ECO:0000313" key="3">
    <source>
        <dbReference type="Proteomes" id="UP000256310"/>
    </source>
</evidence>
<protein>
    <recommendedName>
        <fullName evidence="4">Peptidase YpeB-like protein</fullName>
    </recommendedName>
</protein>